<sequence length="74" mass="8582">MDYIDDAFMTGILDQQCLDPVICVALMLKKRTLNKYYSLTDVSKLYQIVMVREHIALSTMLKMLSQPDIGYLDF</sequence>
<evidence type="ECO:0000313" key="2">
    <source>
        <dbReference type="Proteomes" id="UP000054018"/>
    </source>
</evidence>
<protein>
    <submittedName>
        <fullName evidence="1">Uncharacterized protein</fullName>
    </submittedName>
</protein>
<reference evidence="2" key="2">
    <citation type="submission" date="2015-01" db="EMBL/GenBank/DDBJ databases">
        <title>Evolutionary Origins and Diversification of the Mycorrhizal Mutualists.</title>
        <authorList>
            <consortium name="DOE Joint Genome Institute"/>
            <consortium name="Mycorrhizal Genomics Consortium"/>
            <person name="Kohler A."/>
            <person name="Kuo A."/>
            <person name="Nagy L.G."/>
            <person name="Floudas D."/>
            <person name="Copeland A."/>
            <person name="Barry K.W."/>
            <person name="Cichocki N."/>
            <person name="Veneault-Fourrey C."/>
            <person name="LaButti K."/>
            <person name="Lindquist E.A."/>
            <person name="Lipzen A."/>
            <person name="Lundell T."/>
            <person name="Morin E."/>
            <person name="Murat C."/>
            <person name="Riley R."/>
            <person name="Ohm R."/>
            <person name="Sun H."/>
            <person name="Tunlid A."/>
            <person name="Henrissat B."/>
            <person name="Grigoriev I.V."/>
            <person name="Hibbett D.S."/>
            <person name="Martin F."/>
        </authorList>
    </citation>
    <scope>NUCLEOTIDE SEQUENCE [LARGE SCALE GENOMIC DNA]</scope>
    <source>
        <strain evidence="2">441</strain>
    </source>
</reference>
<dbReference type="AlphaFoldDB" id="A0A0C9XN66"/>
<reference evidence="1 2" key="1">
    <citation type="submission" date="2014-04" db="EMBL/GenBank/DDBJ databases">
        <authorList>
            <consortium name="DOE Joint Genome Institute"/>
            <person name="Kuo A."/>
            <person name="Kohler A."/>
            <person name="Costa M.D."/>
            <person name="Nagy L.G."/>
            <person name="Floudas D."/>
            <person name="Copeland A."/>
            <person name="Barry K.W."/>
            <person name="Cichocki N."/>
            <person name="Veneault-Fourrey C."/>
            <person name="LaButti K."/>
            <person name="Lindquist E.A."/>
            <person name="Lipzen A."/>
            <person name="Lundell T."/>
            <person name="Morin E."/>
            <person name="Murat C."/>
            <person name="Sun H."/>
            <person name="Tunlid A."/>
            <person name="Henrissat B."/>
            <person name="Grigoriev I.V."/>
            <person name="Hibbett D.S."/>
            <person name="Martin F."/>
            <person name="Nordberg H.P."/>
            <person name="Cantor M.N."/>
            <person name="Hua S.X."/>
        </authorList>
    </citation>
    <scope>NUCLEOTIDE SEQUENCE [LARGE SCALE GENOMIC DNA]</scope>
    <source>
        <strain evidence="1 2">441</strain>
    </source>
</reference>
<accession>A0A0C9XN66</accession>
<gene>
    <name evidence="1" type="ORF">PISMIDRAFT_17688</name>
</gene>
<organism evidence="1 2">
    <name type="scientific">Pisolithus microcarpus 441</name>
    <dbReference type="NCBI Taxonomy" id="765257"/>
    <lineage>
        <taxon>Eukaryota</taxon>
        <taxon>Fungi</taxon>
        <taxon>Dikarya</taxon>
        <taxon>Basidiomycota</taxon>
        <taxon>Agaricomycotina</taxon>
        <taxon>Agaricomycetes</taxon>
        <taxon>Agaricomycetidae</taxon>
        <taxon>Boletales</taxon>
        <taxon>Sclerodermatineae</taxon>
        <taxon>Pisolithaceae</taxon>
        <taxon>Pisolithus</taxon>
    </lineage>
</organism>
<dbReference type="EMBL" id="KN833969">
    <property type="protein sequence ID" value="KIK13875.1"/>
    <property type="molecule type" value="Genomic_DNA"/>
</dbReference>
<proteinExistence type="predicted"/>
<name>A0A0C9XN66_9AGAM</name>
<dbReference type="HOGENOM" id="CLU_2688747_0_0_1"/>
<dbReference type="Proteomes" id="UP000054018">
    <property type="component" value="Unassembled WGS sequence"/>
</dbReference>
<dbReference type="OrthoDB" id="3359487at2759"/>
<keyword evidence="2" id="KW-1185">Reference proteome</keyword>
<evidence type="ECO:0000313" key="1">
    <source>
        <dbReference type="EMBL" id="KIK13875.1"/>
    </source>
</evidence>